<organism evidence="3 4">
    <name type="scientific">Mycena citricolor</name>
    <dbReference type="NCBI Taxonomy" id="2018698"/>
    <lineage>
        <taxon>Eukaryota</taxon>
        <taxon>Fungi</taxon>
        <taxon>Dikarya</taxon>
        <taxon>Basidiomycota</taxon>
        <taxon>Agaricomycotina</taxon>
        <taxon>Agaricomycetes</taxon>
        <taxon>Agaricomycetidae</taxon>
        <taxon>Agaricales</taxon>
        <taxon>Marasmiineae</taxon>
        <taxon>Mycenaceae</taxon>
        <taxon>Mycena</taxon>
    </lineage>
</organism>
<dbReference type="PANTHER" id="PTHR42699">
    <property type="match status" value="1"/>
</dbReference>
<gene>
    <name evidence="3" type="ORF">MYCIT1_LOCUS29491</name>
</gene>
<dbReference type="InterPro" id="IPR015424">
    <property type="entry name" value="PyrdxlP-dep_Trfase"/>
</dbReference>
<protein>
    <recommendedName>
        <fullName evidence="5">PLC-like phosphodiesterase</fullName>
    </recommendedName>
</protein>
<evidence type="ECO:0000256" key="2">
    <source>
        <dbReference type="ARBA" id="ARBA00022898"/>
    </source>
</evidence>
<dbReference type="Gene3D" id="3.90.1150.10">
    <property type="entry name" value="Aspartate Aminotransferase, domain 1"/>
    <property type="match status" value="2"/>
</dbReference>
<dbReference type="GO" id="GO:0030170">
    <property type="term" value="F:pyridoxal phosphate binding"/>
    <property type="evidence" value="ECO:0007669"/>
    <property type="project" value="InterPro"/>
</dbReference>
<dbReference type="InterPro" id="IPR015421">
    <property type="entry name" value="PyrdxlP-dep_Trfase_major"/>
</dbReference>
<sequence length="1616" mass="178593">MDLTPQPTPSLGRSIPANSPYSLIWSLPEWQHNVTIGEGKAATFAGKTETVYPRFGTHPQVAKVSVHTLSFFIPSDHADELATIISAALDPVEKKVMLLFPCRQFAEELRRYMQQTLPSASCDIQSASSVANPPPGHEIYAAFLSVERSQVMSFHIFSGTGISPRLANVCLRRLEGIEEPALIPVPNEGHLFSDYYKRHAPLRSAADAKRAIRTRFSGVLEDGTNIRGVASASPEDVYLYPAGMHALWRVSQMISAVLGSKNSTAKVAHVNLIYADSYRFLQLPDSPGYHFFSNDTLDDLEALLESGTPDSPAILALMTEVPGNPHLRTPDIKRLRRLADKYNFPIVVDETVAGYLTVQVFPYCDVVVASLSKLFSGLANVQAGAVMLNPDSRFYPRFKAYLQDTYLDCFFDQDALILEMNSRELAERFSVVNRNAEAVADALYSRSLAGGATDSVIQEVHYPKYRTRENYEQLRNPLAAKAGLSHPGYSHLLSVTFTSLEAAKIFYESLKCPKGATLGTVFTLSTAFCALAFAPDKLDWMQAHGIEPFLVRLSIGMEETAEILRVGMHIVHGIPAYDQDGRLIAPEDYMSKLHGTTVMLTMNRSHIAFQSKKEDLVSADIVKMCIVANQSTAPSPLKRGKLALHDSKGEEEQSPTKKRCSVYAQTAHCSQALSMNAIPQPTPSLGRSIPADSPYSLLWSLPDWEHNVIIAEGKRDTFEWKLETAYPRFGTHPRVAKVRVESLSCESVSINAHQLVAIVSAALDPVQKRFLLLFPCRQFAEELRHYMQQTLPSASCDIQSASSVANPPPGHEIYAAFLSVGRSEIMSFHIFSGTGISPRLADVCLQRLEGIEEPALSPVPDEGHLFSHYYKRHAPLSSVAEAKKAIRTRFSGVLEDGTSIRGVSSASPEDVYLYPAGMHAVWRVNQLISAVLGSTNKTAKVAHVNMLYADSYRILELPDNPGYDFFSNNMLDELEVLLESGTPDSPAILAVMTDLPGNPHIETPDLERLRRLADKYNFAVVVDETIAGHLNVQALPYCDIVVASLSKLFSGLANVQVGAIMLNPDSPFYSRFKMHLQDTYRDYFFDQDALILEMNSREFVERTAVVNRNAEAAADALFSRSLAGGATNSVLQTVLYPKYRSRENYDRVLNLSAAKAGLADPGYSYLLSPIFTSLEAAKAFYESLQCSRGATLGTVFTLATAFSALAFPPDKREWMQAHGVEPFLVLSSPSPATRVLRMYARLSALVVLHYALSVLASKHLSLADAALASILADGAPILGFDHGCSQREKTCDWMRNYPDHTKLVHMNLPGTHDSSTWNYTQATQDAFFEYTGTGIPPAVSFQCQNSSLFDALNKGIRVFDMRFAYNPGNVELGFHHSQAVLAPHTTVEDVWFGLYSWLDKHPSEAILLSLNYEGSTGTPRDLQLEEHIHDIMTSDLAQRYWVQANGTLGTLGEARGKLTFLQRFSYDFLPSNASSLGIQLDPSAWHDDQANIEIVYNQAEKQIAYIEDYYEPDDLGTGAGYAANIQAKFKATTEHIENATKYNPDQLYWSFASAEHDLDTPPVWPVIMALGNGTRTPGVNQLLLPWLQARKGKRFGIVMLDFFDSIPGLVEAVIGI</sequence>
<dbReference type="GO" id="GO:0008081">
    <property type="term" value="F:phosphoric diester hydrolase activity"/>
    <property type="evidence" value="ECO:0007669"/>
    <property type="project" value="InterPro"/>
</dbReference>
<accession>A0AAD2HQZ7</accession>
<reference evidence="3" key="1">
    <citation type="submission" date="2023-11" db="EMBL/GenBank/DDBJ databases">
        <authorList>
            <person name="De Vega J J."/>
            <person name="De Vega J J."/>
        </authorList>
    </citation>
    <scope>NUCLEOTIDE SEQUENCE</scope>
</reference>
<dbReference type="Gene3D" id="3.40.640.10">
    <property type="entry name" value="Type I PLP-dependent aspartate aminotransferase-like (Major domain)"/>
    <property type="match status" value="2"/>
</dbReference>
<name>A0AAD2HQZ7_9AGAR</name>
<evidence type="ECO:0000313" key="4">
    <source>
        <dbReference type="Proteomes" id="UP001295794"/>
    </source>
</evidence>
<dbReference type="EMBL" id="CAVNYO010000436">
    <property type="protein sequence ID" value="CAK5279439.1"/>
    <property type="molecule type" value="Genomic_DNA"/>
</dbReference>
<keyword evidence="2" id="KW-0663">Pyridoxal phosphate</keyword>
<dbReference type="Gene3D" id="3.20.20.190">
    <property type="entry name" value="Phosphatidylinositol (PI) phosphodiesterase"/>
    <property type="match status" value="1"/>
</dbReference>
<dbReference type="InterPro" id="IPR000277">
    <property type="entry name" value="Cys/Met-Metab_PyrdxlP-dep_enz"/>
</dbReference>
<dbReference type="PROSITE" id="PS50007">
    <property type="entry name" value="PIPLC_X_DOMAIN"/>
    <property type="match status" value="1"/>
</dbReference>
<dbReference type="GO" id="GO:0006629">
    <property type="term" value="P:lipid metabolic process"/>
    <property type="evidence" value="ECO:0007669"/>
    <property type="project" value="InterPro"/>
</dbReference>
<dbReference type="SUPFAM" id="SSF51695">
    <property type="entry name" value="PLC-like phosphodiesterases"/>
    <property type="match status" value="1"/>
</dbReference>
<dbReference type="Pfam" id="PF01053">
    <property type="entry name" value="Cys_Met_Meta_PP"/>
    <property type="match status" value="2"/>
</dbReference>
<dbReference type="SUPFAM" id="SSF53383">
    <property type="entry name" value="PLP-dependent transferases"/>
    <property type="match status" value="2"/>
</dbReference>
<dbReference type="InterPro" id="IPR015422">
    <property type="entry name" value="PyrdxlP-dep_Trfase_small"/>
</dbReference>
<evidence type="ECO:0000256" key="1">
    <source>
        <dbReference type="ARBA" id="ARBA00001933"/>
    </source>
</evidence>
<keyword evidence="4" id="KW-1185">Reference proteome</keyword>
<dbReference type="Proteomes" id="UP001295794">
    <property type="component" value="Unassembled WGS sequence"/>
</dbReference>
<dbReference type="PANTHER" id="PTHR42699:SF1">
    <property type="entry name" value="CYSTATHIONINE GAMMA-SYNTHASE-RELATED"/>
    <property type="match status" value="1"/>
</dbReference>
<evidence type="ECO:0000313" key="3">
    <source>
        <dbReference type="EMBL" id="CAK5279439.1"/>
    </source>
</evidence>
<comment type="caution">
    <text evidence="3">The sequence shown here is derived from an EMBL/GenBank/DDBJ whole genome shotgun (WGS) entry which is preliminary data.</text>
</comment>
<comment type="cofactor">
    <cofactor evidence="1">
        <name>pyridoxal 5'-phosphate</name>
        <dbReference type="ChEBI" id="CHEBI:597326"/>
    </cofactor>
</comment>
<dbReference type="InterPro" id="IPR051750">
    <property type="entry name" value="Trans-sulfuration_enzymes"/>
</dbReference>
<dbReference type="InterPro" id="IPR017946">
    <property type="entry name" value="PLC-like_Pdiesterase_TIM-brl"/>
</dbReference>
<dbReference type="GO" id="GO:0019346">
    <property type="term" value="P:transsulfuration"/>
    <property type="evidence" value="ECO:0007669"/>
    <property type="project" value="InterPro"/>
</dbReference>
<dbReference type="GO" id="GO:0003962">
    <property type="term" value="F:cystathionine gamma-synthase activity"/>
    <property type="evidence" value="ECO:0007669"/>
    <property type="project" value="TreeGrafter"/>
</dbReference>
<evidence type="ECO:0008006" key="5">
    <source>
        <dbReference type="Google" id="ProtNLM"/>
    </source>
</evidence>
<proteinExistence type="predicted"/>